<dbReference type="GO" id="GO:0005975">
    <property type="term" value="P:carbohydrate metabolic process"/>
    <property type="evidence" value="ECO:0007669"/>
    <property type="project" value="InterPro"/>
</dbReference>
<dbReference type="SUPFAM" id="SSF48208">
    <property type="entry name" value="Six-hairpin glycosidases"/>
    <property type="match status" value="1"/>
</dbReference>
<dbReference type="EMBL" id="MFHD01000021">
    <property type="protein sequence ID" value="OGF62197.1"/>
    <property type="molecule type" value="Genomic_DNA"/>
</dbReference>
<sequence>MLLGLKQVQLSFAIMLLAIALAFSLFYLNFFQVKFFGRLVRAEELALGSMQFVKDDAMLEENLGKRDFWVNKYVCQNGSCEVDKRLQVESITLSSVTPPQLYLENLETLYDITGNKEFESELRSSMNYLLQNCEKWVSICRRNFASFVRFAEKTGDEQAKKDFIALGNFLFQGPGFSLEDWLSRMDGIGSLLSIVKQLPFGDFLAAILEEGFALGQNIIAKELGVHVYAESGKDFYSNSCVGPLGDVKLYKAIGSARALERAEGFVQSAKISDHIAELDEPNVVQSSATHPGLTCANVLLSLFEVTKKQAYLDEFRQTMQYLVSNNLELVKGEKTKVAFSRKISGDARSRFTNDVLLFANLMLRDKDNEYRIWF</sequence>
<feature type="transmembrane region" description="Helical" evidence="1">
    <location>
        <begin position="12"/>
        <end position="31"/>
    </location>
</feature>
<evidence type="ECO:0000313" key="2">
    <source>
        <dbReference type="EMBL" id="OGF62197.1"/>
    </source>
</evidence>
<keyword evidence="1" id="KW-0472">Membrane</keyword>
<dbReference type="InterPro" id="IPR008928">
    <property type="entry name" value="6-hairpin_glycosidase_sf"/>
</dbReference>
<dbReference type="STRING" id="1798325.A2834_01000"/>
<reference evidence="2 3" key="1">
    <citation type="journal article" date="2016" name="Nat. Commun.">
        <title>Thousands of microbial genomes shed light on interconnected biogeochemical processes in an aquifer system.</title>
        <authorList>
            <person name="Anantharaman K."/>
            <person name="Brown C.T."/>
            <person name="Hug L.A."/>
            <person name="Sharon I."/>
            <person name="Castelle C.J."/>
            <person name="Probst A.J."/>
            <person name="Thomas B.C."/>
            <person name="Singh A."/>
            <person name="Wilkins M.J."/>
            <person name="Karaoz U."/>
            <person name="Brodie E.L."/>
            <person name="Williams K.H."/>
            <person name="Hubbard S.S."/>
            <person name="Banfield J.F."/>
        </authorList>
    </citation>
    <scope>NUCLEOTIDE SEQUENCE [LARGE SCALE GENOMIC DNA]</scope>
</reference>
<evidence type="ECO:0000313" key="3">
    <source>
        <dbReference type="Proteomes" id="UP000179251"/>
    </source>
</evidence>
<protein>
    <submittedName>
        <fullName evidence="2">Uncharacterized protein</fullName>
    </submittedName>
</protein>
<organism evidence="2 3">
    <name type="scientific">Candidatus Giovannonibacteria bacterium RIFCSPHIGHO2_01_FULL_45_23</name>
    <dbReference type="NCBI Taxonomy" id="1798325"/>
    <lineage>
        <taxon>Bacteria</taxon>
        <taxon>Candidatus Giovannoniibacteriota</taxon>
    </lineage>
</organism>
<gene>
    <name evidence="2" type="ORF">A2834_01000</name>
</gene>
<evidence type="ECO:0000256" key="1">
    <source>
        <dbReference type="SAM" id="Phobius"/>
    </source>
</evidence>
<accession>A0A1F5VFH0</accession>
<keyword evidence="1" id="KW-0812">Transmembrane</keyword>
<name>A0A1F5VFH0_9BACT</name>
<dbReference type="AlphaFoldDB" id="A0A1F5VFH0"/>
<comment type="caution">
    <text evidence="2">The sequence shown here is derived from an EMBL/GenBank/DDBJ whole genome shotgun (WGS) entry which is preliminary data.</text>
</comment>
<keyword evidence="1" id="KW-1133">Transmembrane helix</keyword>
<proteinExistence type="predicted"/>
<dbReference type="Proteomes" id="UP000179251">
    <property type="component" value="Unassembled WGS sequence"/>
</dbReference>